<feature type="non-terminal residue" evidence="1">
    <location>
        <position position="1"/>
    </location>
</feature>
<name>A0A8X6NFE3_NEPPI</name>
<accession>A0A8X6NFE3</accession>
<gene>
    <name evidence="1" type="ORF">NPIL_86241</name>
</gene>
<protein>
    <submittedName>
        <fullName evidence="1">Uncharacterized protein</fullName>
    </submittedName>
</protein>
<sequence>ELRALLLCGRGLFVPPCFVETGSTIMISAKQSGENANSLCLLIPGQALCMYLTLSIRVMLPLGLLKHRKALFPLSGFLRPPAETAIVSWFDRSRGSGYWSFHCCQRRETKM</sequence>
<organism evidence="1 2">
    <name type="scientific">Nephila pilipes</name>
    <name type="common">Giant wood spider</name>
    <name type="synonym">Nephila maculata</name>
    <dbReference type="NCBI Taxonomy" id="299642"/>
    <lineage>
        <taxon>Eukaryota</taxon>
        <taxon>Metazoa</taxon>
        <taxon>Ecdysozoa</taxon>
        <taxon>Arthropoda</taxon>
        <taxon>Chelicerata</taxon>
        <taxon>Arachnida</taxon>
        <taxon>Araneae</taxon>
        <taxon>Araneomorphae</taxon>
        <taxon>Entelegynae</taxon>
        <taxon>Araneoidea</taxon>
        <taxon>Nephilidae</taxon>
        <taxon>Nephila</taxon>
    </lineage>
</organism>
<evidence type="ECO:0000313" key="1">
    <source>
        <dbReference type="EMBL" id="GFT11727.1"/>
    </source>
</evidence>
<evidence type="ECO:0000313" key="2">
    <source>
        <dbReference type="Proteomes" id="UP000887013"/>
    </source>
</evidence>
<reference evidence="1" key="1">
    <citation type="submission" date="2020-08" db="EMBL/GenBank/DDBJ databases">
        <title>Multicomponent nature underlies the extraordinary mechanical properties of spider dragline silk.</title>
        <authorList>
            <person name="Kono N."/>
            <person name="Nakamura H."/>
            <person name="Mori M."/>
            <person name="Yoshida Y."/>
            <person name="Ohtoshi R."/>
            <person name="Malay A.D."/>
            <person name="Moran D.A.P."/>
            <person name="Tomita M."/>
            <person name="Numata K."/>
            <person name="Arakawa K."/>
        </authorList>
    </citation>
    <scope>NUCLEOTIDE SEQUENCE</scope>
</reference>
<keyword evidence="2" id="KW-1185">Reference proteome</keyword>
<comment type="caution">
    <text evidence="1">The sequence shown here is derived from an EMBL/GenBank/DDBJ whole genome shotgun (WGS) entry which is preliminary data.</text>
</comment>
<dbReference type="EMBL" id="BMAW01009042">
    <property type="protein sequence ID" value="GFT11727.1"/>
    <property type="molecule type" value="Genomic_DNA"/>
</dbReference>
<proteinExistence type="predicted"/>
<dbReference type="AlphaFoldDB" id="A0A8X6NFE3"/>
<dbReference type="Proteomes" id="UP000887013">
    <property type="component" value="Unassembled WGS sequence"/>
</dbReference>